<name>A0A3G5AGN7_9VIRU</name>
<evidence type="ECO:0000313" key="1">
    <source>
        <dbReference type="EMBL" id="AYV86357.1"/>
    </source>
</evidence>
<proteinExistence type="predicted"/>
<accession>A0A3G5AGN7</accession>
<organism evidence="1">
    <name type="scientific">Solumvirus sp</name>
    <dbReference type="NCBI Taxonomy" id="2487773"/>
    <lineage>
        <taxon>Viruses</taxon>
        <taxon>Pithoviruses</taxon>
    </lineage>
</organism>
<gene>
    <name evidence="1" type="ORF">Solumvirus5_24</name>
</gene>
<reference evidence="1" key="1">
    <citation type="submission" date="2018-10" db="EMBL/GenBank/DDBJ databases">
        <title>Hidden diversity of soil giant viruses.</title>
        <authorList>
            <person name="Schulz F."/>
            <person name="Alteio L."/>
            <person name="Goudeau D."/>
            <person name="Ryan E.M."/>
            <person name="Malmstrom R.R."/>
            <person name="Blanchard J."/>
            <person name="Woyke T."/>
        </authorList>
    </citation>
    <scope>NUCLEOTIDE SEQUENCE</scope>
    <source>
        <strain evidence="1">SMV1</strain>
    </source>
</reference>
<dbReference type="EMBL" id="MK072502">
    <property type="protein sequence ID" value="AYV86357.1"/>
    <property type="molecule type" value="Genomic_DNA"/>
</dbReference>
<sequence length="137" mass="16459">MNTYFYNYNSGESSEDCDTIEELFPKVISNIIVSYVPILKIKYNILPDKIIKDFNPYEISKMNLSNIRDILSPLLKSDRSFDDLHIITVDHSRSYTYKYLVFFYNRAHKRYRLVSLNLVNENDVHILVKYFPNWFIR</sequence>
<protein>
    <submittedName>
        <fullName evidence="1">Uncharacterized protein</fullName>
    </submittedName>
</protein>